<feature type="domain" description="Reverse transcriptase" evidence="1">
    <location>
        <begin position="1"/>
        <end position="100"/>
    </location>
</feature>
<dbReference type="Proteomes" id="UP001159363">
    <property type="component" value="Chromosome 5"/>
</dbReference>
<dbReference type="InterPro" id="IPR000477">
    <property type="entry name" value="RT_dom"/>
</dbReference>
<accession>A0ABQ9H7A9</accession>
<dbReference type="PROSITE" id="PS50878">
    <property type="entry name" value="RT_POL"/>
    <property type="match status" value="1"/>
</dbReference>
<dbReference type="EMBL" id="JARBHB010000006">
    <property type="protein sequence ID" value="KAJ8880162.1"/>
    <property type="molecule type" value="Genomic_DNA"/>
</dbReference>
<reference evidence="2 3" key="1">
    <citation type="submission" date="2023-02" db="EMBL/GenBank/DDBJ databases">
        <title>LHISI_Scaffold_Assembly.</title>
        <authorList>
            <person name="Stuart O.P."/>
            <person name="Cleave R."/>
            <person name="Magrath M.J.L."/>
            <person name="Mikheyev A.S."/>
        </authorList>
    </citation>
    <scope>NUCLEOTIDE SEQUENCE [LARGE SCALE GENOMIC DNA]</scope>
    <source>
        <strain evidence="2">Daus_M_001</strain>
        <tissue evidence="2">Leg muscle</tissue>
    </source>
</reference>
<evidence type="ECO:0000313" key="2">
    <source>
        <dbReference type="EMBL" id="KAJ8880162.1"/>
    </source>
</evidence>
<protein>
    <recommendedName>
        <fullName evidence="1">Reverse transcriptase domain-containing protein</fullName>
    </recommendedName>
</protein>
<gene>
    <name evidence="2" type="ORF">PR048_016627</name>
</gene>
<name>A0ABQ9H7A9_9NEOP</name>
<proteinExistence type="predicted"/>
<sequence>MREIGFAGKFISISKACVTSSSACIKIERMISDHFDIVAGLRQGDAISPQLFNVALEKIIRALITVNHGIPLNGLHKVLGYAVDLDIIAYTKEGLDNMYE</sequence>
<comment type="caution">
    <text evidence="2">The sequence shown here is derived from an EMBL/GenBank/DDBJ whole genome shotgun (WGS) entry which is preliminary data.</text>
</comment>
<evidence type="ECO:0000313" key="3">
    <source>
        <dbReference type="Proteomes" id="UP001159363"/>
    </source>
</evidence>
<organism evidence="2 3">
    <name type="scientific">Dryococelus australis</name>
    <dbReference type="NCBI Taxonomy" id="614101"/>
    <lineage>
        <taxon>Eukaryota</taxon>
        <taxon>Metazoa</taxon>
        <taxon>Ecdysozoa</taxon>
        <taxon>Arthropoda</taxon>
        <taxon>Hexapoda</taxon>
        <taxon>Insecta</taxon>
        <taxon>Pterygota</taxon>
        <taxon>Neoptera</taxon>
        <taxon>Polyneoptera</taxon>
        <taxon>Phasmatodea</taxon>
        <taxon>Verophasmatodea</taxon>
        <taxon>Anareolatae</taxon>
        <taxon>Phasmatidae</taxon>
        <taxon>Eurycanthinae</taxon>
        <taxon>Dryococelus</taxon>
    </lineage>
</organism>
<evidence type="ECO:0000259" key="1">
    <source>
        <dbReference type="PROSITE" id="PS50878"/>
    </source>
</evidence>
<keyword evidence="3" id="KW-1185">Reference proteome</keyword>